<protein>
    <submittedName>
        <fullName evidence="1">Uncharacterized protein</fullName>
    </submittedName>
</protein>
<organism evidence="1 2">
    <name type="scientific">Micromonospora sonneratiae</name>
    <dbReference type="NCBI Taxonomy" id="1184706"/>
    <lineage>
        <taxon>Bacteria</taxon>
        <taxon>Bacillati</taxon>
        <taxon>Actinomycetota</taxon>
        <taxon>Actinomycetes</taxon>
        <taxon>Micromonosporales</taxon>
        <taxon>Micromonosporaceae</taxon>
        <taxon>Micromonospora</taxon>
    </lineage>
</organism>
<name>A0ABW3YL65_9ACTN</name>
<sequence>MDRVEVANAAKRLREEINSQRGWLARSTPIVRDLDQMNARCLTLFEVLDELADHDTKAGNLQFFRRVTQLARSRPTITPSSLVRSRSYSR</sequence>
<evidence type="ECO:0000313" key="1">
    <source>
        <dbReference type="EMBL" id="MFD1325233.1"/>
    </source>
</evidence>
<dbReference type="Proteomes" id="UP001597260">
    <property type="component" value="Unassembled WGS sequence"/>
</dbReference>
<reference evidence="2" key="1">
    <citation type="journal article" date="2019" name="Int. J. Syst. Evol. Microbiol.">
        <title>The Global Catalogue of Microorganisms (GCM) 10K type strain sequencing project: providing services to taxonomists for standard genome sequencing and annotation.</title>
        <authorList>
            <consortium name="The Broad Institute Genomics Platform"/>
            <consortium name="The Broad Institute Genome Sequencing Center for Infectious Disease"/>
            <person name="Wu L."/>
            <person name="Ma J."/>
        </authorList>
    </citation>
    <scope>NUCLEOTIDE SEQUENCE [LARGE SCALE GENOMIC DNA]</scope>
    <source>
        <strain evidence="2">JCM 31037</strain>
    </source>
</reference>
<evidence type="ECO:0000313" key="2">
    <source>
        <dbReference type="Proteomes" id="UP001597260"/>
    </source>
</evidence>
<dbReference type="EMBL" id="JBHTMP010000071">
    <property type="protein sequence ID" value="MFD1325233.1"/>
    <property type="molecule type" value="Genomic_DNA"/>
</dbReference>
<comment type="caution">
    <text evidence="1">The sequence shown here is derived from an EMBL/GenBank/DDBJ whole genome shotgun (WGS) entry which is preliminary data.</text>
</comment>
<gene>
    <name evidence="1" type="ORF">ACFQ4H_29525</name>
</gene>
<proteinExistence type="predicted"/>
<accession>A0ABW3YL65</accession>
<dbReference type="RefSeq" id="WP_377577211.1">
    <property type="nucleotide sequence ID" value="NZ_JBHTMP010000071.1"/>
</dbReference>
<keyword evidence="2" id="KW-1185">Reference proteome</keyword>